<feature type="compositionally biased region" description="Basic and acidic residues" evidence="1">
    <location>
        <begin position="121"/>
        <end position="132"/>
    </location>
</feature>
<accession>A0A9Q9EFQ8</accession>
<dbReference type="AlphaFoldDB" id="A0A9Q9EFQ8"/>
<name>A0A9Q9EFQ8_9PEZI</name>
<dbReference type="OrthoDB" id="4472872at2759"/>
<dbReference type="NCBIfam" id="NF033635">
    <property type="entry name" value="SLATT_fungal"/>
    <property type="match status" value="1"/>
</dbReference>
<keyword evidence="2" id="KW-0812">Transmembrane</keyword>
<feature type="transmembrane region" description="Helical" evidence="2">
    <location>
        <begin position="228"/>
        <end position="250"/>
    </location>
</feature>
<evidence type="ECO:0000256" key="2">
    <source>
        <dbReference type="SAM" id="Phobius"/>
    </source>
</evidence>
<sequence length="381" mass="43280">MAELIDQWPRWHRKRDDRKVESFWRTTKGWQKISDDFIMHELPKDLAKSLKSWRGSVYNEPVDFEKGHTDYGKKTVDLSASPEESAIVLHPSASSRSLRVLRQRDRQQQRRDGYRPVLPPEPEHEPKEDNSKHMNPKRITTLPPETPGSQKTSVYHHAPRVADPDPAADRLDDDPKPLTKEHFYELMGMHPPHGSLLMPKQLAVHGGLYSKIGAHLRYIQTKYRVFDVATYVLLVLQLLLSAVFIVLGSLTSVDSHVAIAILGAISVTVAGVLALMKGQGLPNRLRQTRDDLATVVFEAEESYWDVAADRHFLCSGVRQLREDYMRVLVEARKSHPDAFNSTANKIARGFRAPAAGKASTTVWDSFSRIPYDRDRDPHCNS</sequence>
<protein>
    <recommendedName>
        <fullName evidence="3">SMODS and SLOG-associating 2TM effector domain-containing protein</fullName>
    </recommendedName>
</protein>
<dbReference type="InterPro" id="IPR041622">
    <property type="entry name" value="SLATT_fungi"/>
</dbReference>
<organism evidence="4 5">
    <name type="scientific">Septoria linicola</name>
    <dbReference type="NCBI Taxonomy" id="215465"/>
    <lineage>
        <taxon>Eukaryota</taxon>
        <taxon>Fungi</taxon>
        <taxon>Dikarya</taxon>
        <taxon>Ascomycota</taxon>
        <taxon>Pezizomycotina</taxon>
        <taxon>Dothideomycetes</taxon>
        <taxon>Dothideomycetidae</taxon>
        <taxon>Mycosphaerellales</taxon>
        <taxon>Mycosphaerellaceae</taxon>
        <taxon>Septoria</taxon>
    </lineage>
</organism>
<feature type="compositionally biased region" description="Basic and acidic residues" evidence="1">
    <location>
        <begin position="102"/>
        <end position="114"/>
    </location>
</feature>
<keyword evidence="2" id="KW-0472">Membrane</keyword>
<keyword evidence="2" id="KW-1133">Transmembrane helix</keyword>
<feature type="domain" description="SMODS and SLOG-associating 2TM effector" evidence="3">
    <location>
        <begin position="215"/>
        <end position="327"/>
    </location>
</feature>
<dbReference type="PANTHER" id="PTHR38793">
    <property type="entry name" value="SLATT_FUNGAL DOMAIN-CONTAINING PROTEIN-RELATED"/>
    <property type="match status" value="1"/>
</dbReference>
<feature type="transmembrane region" description="Helical" evidence="2">
    <location>
        <begin position="256"/>
        <end position="276"/>
    </location>
</feature>
<evidence type="ECO:0000313" key="4">
    <source>
        <dbReference type="EMBL" id="USW49215.1"/>
    </source>
</evidence>
<dbReference type="PANTHER" id="PTHR38793:SF3">
    <property type="entry name" value="SMODS AND SLOG-ASSOCIATING 2TM EFFECTOR DOMAIN-CONTAINING PROTEIN"/>
    <property type="match status" value="1"/>
</dbReference>
<evidence type="ECO:0000259" key="3">
    <source>
        <dbReference type="Pfam" id="PF18142"/>
    </source>
</evidence>
<feature type="compositionally biased region" description="Basic and acidic residues" evidence="1">
    <location>
        <begin position="160"/>
        <end position="175"/>
    </location>
</feature>
<evidence type="ECO:0000313" key="5">
    <source>
        <dbReference type="Proteomes" id="UP001056384"/>
    </source>
</evidence>
<proteinExistence type="predicted"/>
<evidence type="ECO:0000256" key="1">
    <source>
        <dbReference type="SAM" id="MobiDB-lite"/>
    </source>
</evidence>
<keyword evidence="5" id="KW-1185">Reference proteome</keyword>
<dbReference type="Proteomes" id="UP001056384">
    <property type="component" value="Chromosome 2"/>
</dbReference>
<dbReference type="EMBL" id="CP099419">
    <property type="protein sequence ID" value="USW49215.1"/>
    <property type="molecule type" value="Genomic_DNA"/>
</dbReference>
<gene>
    <name evidence="4" type="ORF">Slin15195_G025340</name>
</gene>
<reference evidence="4" key="1">
    <citation type="submission" date="2022-06" db="EMBL/GenBank/DDBJ databases">
        <title>Complete genome sequences of two strains of the flax pathogen Septoria linicola.</title>
        <authorList>
            <person name="Lapalu N."/>
            <person name="Simon A."/>
            <person name="Demenou B."/>
            <person name="Paumier D."/>
            <person name="Guillot M.-P."/>
            <person name="Gout L."/>
            <person name="Valade R."/>
        </authorList>
    </citation>
    <scope>NUCLEOTIDE SEQUENCE</scope>
    <source>
        <strain evidence="4">SE15195</strain>
    </source>
</reference>
<dbReference type="Pfam" id="PF18142">
    <property type="entry name" value="SLATT_fungal"/>
    <property type="match status" value="1"/>
</dbReference>
<feature type="region of interest" description="Disordered" evidence="1">
    <location>
        <begin position="80"/>
        <end position="175"/>
    </location>
</feature>